<keyword evidence="1" id="KW-0472">Membrane</keyword>
<reference evidence="2 3" key="1">
    <citation type="submission" date="2015-02" db="EMBL/GenBank/DDBJ databases">
        <title>Single-cell genomics of uncultivated deep-branching MTB reveals a conserved set of magnetosome genes.</title>
        <authorList>
            <person name="Kolinko S."/>
            <person name="Richter M."/>
            <person name="Glockner F.O."/>
            <person name="Brachmann A."/>
            <person name="Schuler D."/>
        </authorList>
    </citation>
    <scope>NUCLEOTIDE SEQUENCE [LARGE SCALE GENOMIC DNA]</scope>
    <source>
        <strain evidence="2">TM-1</strain>
    </source>
</reference>
<sequence length="93" mass="10863">MIRKIYSYCCHYPPLFHLCFIHISPYFISFSVVIDTYALLLIINSSTNVNPLSLSLYVTFFIFFSPYVCLFFILTTNSPHLYISVIKMGCEKK</sequence>
<gene>
    <name evidence="2" type="ORF">MBAV_005181</name>
</gene>
<keyword evidence="1" id="KW-0812">Transmembrane</keyword>
<keyword evidence="3" id="KW-1185">Reference proteome</keyword>
<dbReference type="EMBL" id="LACI01002238">
    <property type="protein sequence ID" value="KJU82621.1"/>
    <property type="molecule type" value="Genomic_DNA"/>
</dbReference>
<accession>A0A0F3GL52</accession>
<organism evidence="2 3">
    <name type="scientific">Candidatus Magnetobacterium bavaricum</name>
    <dbReference type="NCBI Taxonomy" id="29290"/>
    <lineage>
        <taxon>Bacteria</taxon>
        <taxon>Pseudomonadati</taxon>
        <taxon>Nitrospirota</taxon>
        <taxon>Thermodesulfovibrionia</taxon>
        <taxon>Thermodesulfovibrionales</taxon>
        <taxon>Candidatus Magnetobacteriaceae</taxon>
        <taxon>Candidatus Magnetobacterium</taxon>
    </lineage>
</organism>
<feature type="transmembrane region" description="Helical" evidence="1">
    <location>
        <begin position="54"/>
        <end position="74"/>
    </location>
</feature>
<feature type="transmembrane region" description="Helical" evidence="1">
    <location>
        <begin position="12"/>
        <end position="34"/>
    </location>
</feature>
<dbReference type="AlphaFoldDB" id="A0A0F3GL52"/>
<keyword evidence="1" id="KW-1133">Transmembrane helix</keyword>
<evidence type="ECO:0000313" key="3">
    <source>
        <dbReference type="Proteomes" id="UP000033423"/>
    </source>
</evidence>
<proteinExistence type="predicted"/>
<evidence type="ECO:0000256" key="1">
    <source>
        <dbReference type="SAM" id="Phobius"/>
    </source>
</evidence>
<protein>
    <submittedName>
        <fullName evidence="2">Membrane protein</fullName>
    </submittedName>
</protein>
<name>A0A0F3GL52_9BACT</name>
<comment type="caution">
    <text evidence="2">The sequence shown here is derived from an EMBL/GenBank/DDBJ whole genome shotgun (WGS) entry which is preliminary data.</text>
</comment>
<evidence type="ECO:0000313" key="2">
    <source>
        <dbReference type="EMBL" id="KJU82621.1"/>
    </source>
</evidence>
<dbReference type="Proteomes" id="UP000033423">
    <property type="component" value="Unassembled WGS sequence"/>
</dbReference>